<dbReference type="RefSeq" id="XP_013311025.1">
    <property type="nucleotide sequence ID" value="XM_013455571.1"/>
</dbReference>
<protein>
    <submittedName>
        <fullName evidence="2">Uncharacterized protein</fullName>
    </submittedName>
</protein>
<gene>
    <name evidence="2" type="ORF">PV05_12028</name>
</gene>
<dbReference type="Proteomes" id="UP000054342">
    <property type="component" value="Unassembled WGS sequence"/>
</dbReference>
<keyword evidence="3" id="KW-1185">Reference proteome</keyword>
<evidence type="ECO:0000256" key="1">
    <source>
        <dbReference type="SAM" id="MobiDB-lite"/>
    </source>
</evidence>
<dbReference type="GeneID" id="25333936"/>
<sequence length="112" mass="12106">MVLFHIFQYFSSENATDEDFLSSDLEPFDEMSDSTNKSHATGGSIVPETAQEKLPKGVEQSVPDSVHDTNSSVSHATGESMVPEEIQKIAPASLEKALPESIHPTEGSSIDK</sequence>
<accession>A0A0D2BE44</accession>
<name>A0A0D2BE44_9EURO</name>
<dbReference type="AlphaFoldDB" id="A0A0D2BE44"/>
<dbReference type="OrthoDB" id="2559882at2759"/>
<dbReference type="HOGENOM" id="CLU_162806_1_0_1"/>
<proteinExistence type="predicted"/>
<organism evidence="2 3">
    <name type="scientific">Exophiala xenobiotica</name>
    <dbReference type="NCBI Taxonomy" id="348802"/>
    <lineage>
        <taxon>Eukaryota</taxon>
        <taxon>Fungi</taxon>
        <taxon>Dikarya</taxon>
        <taxon>Ascomycota</taxon>
        <taxon>Pezizomycotina</taxon>
        <taxon>Eurotiomycetes</taxon>
        <taxon>Chaetothyriomycetidae</taxon>
        <taxon>Chaetothyriales</taxon>
        <taxon>Herpotrichiellaceae</taxon>
        <taxon>Exophiala</taxon>
    </lineage>
</organism>
<feature type="compositionally biased region" description="Polar residues" evidence="1">
    <location>
        <begin position="68"/>
        <end position="77"/>
    </location>
</feature>
<evidence type="ECO:0000313" key="3">
    <source>
        <dbReference type="Proteomes" id="UP000054342"/>
    </source>
</evidence>
<feature type="region of interest" description="Disordered" evidence="1">
    <location>
        <begin position="25"/>
        <end position="112"/>
    </location>
</feature>
<evidence type="ECO:0000313" key="2">
    <source>
        <dbReference type="EMBL" id="KIW50441.1"/>
    </source>
</evidence>
<reference evidence="2 3" key="1">
    <citation type="submission" date="2015-01" db="EMBL/GenBank/DDBJ databases">
        <title>The Genome Sequence of Exophiala xenobiotica CBS118157.</title>
        <authorList>
            <consortium name="The Broad Institute Genomics Platform"/>
            <person name="Cuomo C."/>
            <person name="de Hoog S."/>
            <person name="Gorbushina A."/>
            <person name="Stielow B."/>
            <person name="Teixiera M."/>
            <person name="Abouelleil A."/>
            <person name="Chapman S.B."/>
            <person name="Priest M."/>
            <person name="Young S.K."/>
            <person name="Wortman J."/>
            <person name="Nusbaum C."/>
            <person name="Birren B."/>
        </authorList>
    </citation>
    <scope>NUCLEOTIDE SEQUENCE [LARGE SCALE GENOMIC DNA]</scope>
    <source>
        <strain evidence="2 3">CBS 118157</strain>
    </source>
</reference>
<dbReference type="EMBL" id="KN847323">
    <property type="protein sequence ID" value="KIW50441.1"/>
    <property type="molecule type" value="Genomic_DNA"/>
</dbReference>